<dbReference type="OrthoDB" id="9948612at2"/>
<sequence length="82" mass="8905">MKWLLLLILLMIVAAVVARMLLKRAATTTTAARRRCVRCHGTGWAGGGTQRTLDFDGQGFRDEHTPATMCDACGGTGFARDH</sequence>
<dbReference type="Proteomes" id="UP000219612">
    <property type="component" value="Unassembled WGS sequence"/>
</dbReference>
<dbReference type="AlphaFoldDB" id="A0A285EY29"/>
<dbReference type="InterPro" id="IPR036410">
    <property type="entry name" value="HSP_DnaJ_Cys-rich_dom_sf"/>
</dbReference>
<dbReference type="SUPFAM" id="SSF57938">
    <property type="entry name" value="DnaJ/Hsp40 cysteine-rich domain"/>
    <property type="match status" value="1"/>
</dbReference>
<organism evidence="1 2">
    <name type="scientific">Paractinoplanes atraurantiacus</name>
    <dbReference type="NCBI Taxonomy" id="1036182"/>
    <lineage>
        <taxon>Bacteria</taxon>
        <taxon>Bacillati</taxon>
        <taxon>Actinomycetota</taxon>
        <taxon>Actinomycetes</taxon>
        <taxon>Micromonosporales</taxon>
        <taxon>Micromonosporaceae</taxon>
        <taxon>Paractinoplanes</taxon>
    </lineage>
</organism>
<keyword evidence="2" id="KW-1185">Reference proteome</keyword>
<evidence type="ECO:0000313" key="2">
    <source>
        <dbReference type="Proteomes" id="UP000219612"/>
    </source>
</evidence>
<name>A0A285EY29_9ACTN</name>
<reference evidence="1 2" key="1">
    <citation type="submission" date="2017-09" db="EMBL/GenBank/DDBJ databases">
        <authorList>
            <person name="Ehlers B."/>
            <person name="Leendertz F.H."/>
        </authorList>
    </citation>
    <scope>NUCLEOTIDE SEQUENCE [LARGE SCALE GENOMIC DNA]</scope>
    <source>
        <strain evidence="1 2">CGMCC 4.6857</strain>
    </source>
</reference>
<dbReference type="EMBL" id="OBDY01000001">
    <property type="protein sequence ID" value="SNY03919.1"/>
    <property type="molecule type" value="Genomic_DNA"/>
</dbReference>
<dbReference type="RefSeq" id="WP_097317448.1">
    <property type="nucleotide sequence ID" value="NZ_OBDY01000001.1"/>
</dbReference>
<protein>
    <submittedName>
        <fullName evidence="1">Uncharacterized protein</fullName>
    </submittedName>
</protein>
<evidence type="ECO:0000313" key="1">
    <source>
        <dbReference type="EMBL" id="SNY03919.1"/>
    </source>
</evidence>
<accession>A0A285EY29</accession>
<proteinExistence type="predicted"/>
<gene>
    <name evidence="1" type="ORF">SAMN05421748_10174</name>
</gene>